<dbReference type="EMBL" id="JBHUOZ010000001">
    <property type="protein sequence ID" value="MFD2918914.1"/>
    <property type="molecule type" value="Genomic_DNA"/>
</dbReference>
<proteinExistence type="predicted"/>
<keyword evidence="2" id="KW-1185">Reference proteome</keyword>
<dbReference type="RefSeq" id="WP_386095558.1">
    <property type="nucleotide sequence ID" value="NZ_JBHUOZ010000001.1"/>
</dbReference>
<evidence type="ECO:0000313" key="2">
    <source>
        <dbReference type="Proteomes" id="UP001597511"/>
    </source>
</evidence>
<sequence>METFASLQGNDNREDSLCIRLDLVYESPGALPVCLKTIACRLKEYTQNCALLTKEIFRHFMLEDEASW</sequence>
<gene>
    <name evidence="1" type="ORF">ACFS6H_04270</name>
</gene>
<comment type="caution">
    <text evidence="1">The sequence shown here is derived from an EMBL/GenBank/DDBJ whole genome shotgun (WGS) entry which is preliminary data.</text>
</comment>
<reference evidence="2" key="1">
    <citation type="journal article" date="2019" name="Int. J. Syst. Evol. Microbiol.">
        <title>The Global Catalogue of Microorganisms (GCM) 10K type strain sequencing project: providing services to taxonomists for standard genome sequencing and annotation.</title>
        <authorList>
            <consortium name="The Broad Institute Genomics Platform"/>
            <consortium name="The Broad Institute Genome Sequencing Center for Infectious Disease"/>
            <person name="Wu L."/>
            <person name="Ma J."/>
        </authorList>
    </citation>
    <scope>NUCLEOTIDE SEQUENCE [LARGE SCALE GENOMIC DNA]</scope>
    <source>
        <strain evidence="2">KCTC 23299</strain>
    </source>
</reference>
<protein>
    <submittedName>
        <fullName evidence="1">Uncharacterized protein</fullName>
    </submittedName>
</protein>
<organism evidence="1 2">
    <name type="scientific">Terrimonas rubra</name>
    <dbReference type="NCBI Taxonomy" id="1035890"/>
    <lineage>
        <taxon>Bacteria</taxon>
        <taxon>Pseudomonadati</taxon>
        <taxon>Bacteroidota</taxon>
        <taxon>Chitinophagia</taxon>
        <taxon>Chitinophagales</taxon>
        <taxon>Chitinophagaceae</taxon>
        <taxon>Terrimonas</taxon>
    </lineage>
</organism>
<accession>A0ABW6A0U3</accession>
<name>A0ABW6A0U3_9BACT</name>
<evidence type="ECO:0000313" key="1">
    <source>
        <dbReference type="EMBL" id="MFD2918914.1"/>
    </source>
</evidence>
<dbReference type="Proteomes" id="UP001597511">
    <property type="component" value="Unassembled WGS sequence"/>
</dbReference>